<comment type="caution">
    <text evidence="10">The sequence shown here is derived from an EMBL/GenBank/DDBJ whole genome shotgun (WGS) entry which is preliminary data.</text>
</comment>
<keyword evidence="11" id="KW-1185">Reference proteome</keyword>
<evidence type="ECO:0000256" key="3">
    <source>
        <dbReference type="ARBA" id="ARBA00022729"/>
    </source>
</evidence>
<reference evidence="11" key="1">
    <citation type="journal article" date="2018" name="Gigascience">
        <title>Genome assembly of the Pink Ipe (Handroanthus impetiginosus, Bignoniaceae), a highly valued, ecologically keystone Neotropical timber forest tree.</title>
        <authorList>
            <person name="Silva-Junior O.B."/>
            <person name="Grattapaglia D."/>
            <person name="Novaes E."/>
            <person name="Collevatti R.G."/>
        </authorList>
    </citation>
    <scope>NUCLEOTIDE SEQUENCE [LARGE SCALE GENOMIC DNA]</scope>
    <source>
        <strain evidence="11">cv. UFG-1</strain>
    </source>
</reference>
<evidence type="ECO:0000313" key="10">
    <source>
        <dbReference type="EMBL" id="PIM99918.1"/>
    </source>
</evidence>
<dbReference type="PANTHER" id="PTHR33138">
    <property type="entry name" value="OS01G0690200 PROTEIN"/>
    <property type="match status" value="1"/>
</dbReference>
<dbReference type="Proteomes" id="UP000231279">
    <property type="component" value="Unassembled WGS sequence"/>
</dbReference>
<gene>
    <name evidence="10" type="ORF">CDL12_27588</name>
</gene>
<dbReference type="Pfam" id="PF13947">
    <property type="entry name" value="GUB_WAK_bind"/>
    <property type="match status" value="1"/>
</dbReference>
<evidence type="ECO:0000256" key="5">
    <source>
        <dbReference type="ARBA" id="ARBA00047899"/>
    </source>
</evidence>
<sequence length="266" mass="29812">MNPKPDSFLLLLILTTLVSICVSQIDPQYQTCGQTSLRCGNITEIGYPFWGGNRSASCGYPGFELNCRNDQVFRINISSMVYRVLDINNTTQTLRVARDDLWNNVCLRVYTNTTLNFTIFDYSSTANDENVTLHYGCNINQMPTAIPYLNCSANGPNSLNFYLTREIPWQGNRVTCNSVISVPVNQTAARALAAPTMMPMNLLQESLNNGFSIQWFANNEHCNRCVQSGGVCGYNQESGSFSCYCRNQTHDLICDDNRIGNGPWKL</sequence>
<evidence type="ECO:0000259" key="9">
    <source>
        <dbReference type="Pfam" id="PF14380"/>
    </source>
</evidence>
<dbReference type="PANTHER" id="PTHR33138:SF72">
    <property type="entry name" value="WALL-ASSOCIATED RECEPTOR KINASE CARBOXY-TERMINAL PROTEIN"/>
    <property type="match status" value="1"/>
</dbReference>
<proteinExistence type="predicted"/>
<name>A0A2G9G3L9_9LAMI</name>
<feature type="domain" description="Wall-associated receptor kinase C-terminal" evidence="9">
    <location>
        <begin position="164"/>
        <end position="247"/>
    </location>
</feature>
<dbReference type="InterPro" id="IPR025287">
    <property type="entry name" value="WAK_GUB"/>
</dbReference>
<dbReference type="STRING" id="429701.A0A2G9G3L9"/>
<dbReference type="AlphaFoldDB" id="A0A2G9G3L9"/>
<evidence type="ECO:0000256" key="6">
    <source>
        <dbReference type="ARBA" id="ARBA00048679"/>
    </source>
</evidence>
<dbReference type="EC" id="2.7.11.1" evidence="2"/>
<evidence type="ECO:0000256" key="2">
    <source>
        <dbReference type="ARBA" id="ARBA00012513"/>
    </source>
</evidence>
<dbReference type="GO" id="GO:0016020">
    <property type="term" value="C:membrane"/>
    <property type="evidence" value="ECO:0007669"/>
    <property type="project" value="UniProtKB-SubCell"/>
</dbReference>
<evidence type="ECO:0000256" key="7">
    <source>
        <dbReference type="SAM" id="SignalP"/>
    </source>
</evidence>
<dbReference type="OrthoDB" id="1303655at2759"/>
<organism evidence="10 11">
    <name type="scientific">Handroanthus impetiginosus</name>
    <dbReference type="NCBI Taxonomy" id="429701"/>
    <lineage>
        <taxon>Eukaryota</taxon>
        <taxon>Viridiplantae</taxon>
        <taxon>Streptophyta</taxon>
        <taxon>Embryophyta</taxon>
        <taxon>Tracheophyta</taxon>
        <taxon>Spermatophyta</taxon>
        <taxon>Magnoliopsida</taxon>
        <taxon>eudicotyledons</taxon>
        <taxon>Gunneridae</taxon>
        <taxon>Pentapetalae</taxon>
        <taxon>asterids</taxon>
        <taxon>lamiids</taxon>
        <taxon>Lamiales</taxon>
        <taxon>Bignoniaceae</taxon>
        <taxon>Crescentiina</taxon>
        <taxon>Tabebuia alliance</taxon>
        <taxon>Handroanthus</taxon>
    </lineage>
</organism>
<comment type="catalytic activity">
    <reaction evidence="6">
        <text>L-seryl-[protein] + ATP = O-phospho-L-seryl-[protein] + ADP + H(+)</text>
        <dbReference type="Rhea" id="RHEA:17989"/>
        <dbReference type="Rhea" id="RHEA-COMP:9863"/>
        <dbReference type="Rhea" id="RHEA-COMP:11604"/>
        <dbReference type="ChEBI" id="CHEBI:15378"/>
        <dbReference type="ChEBI" id="CHEBI:29999"/>
        <dbReference type="ChEBI" id="CHEBI:30616"/>
        <dbReference type="ChEBI" id="CHEBI:83421"/>
        <dbReference type="ChEBI" id="CHEBI:456216"/>
        <dbReference type="EC" id="2.7.11.1"/>
    </reaction>
</comment>
<evidence type="ECO:0000313" key="11">
    <source>
        <dbReference type="Proteomes" id="UP000231279"/>
    </source>
</evidence>
<protein>
    <recommendedName>
        <fullName evidence="2">non-specific serine/threonine protein kinase</fullName>
        <ecNumber evidence="2">2.7.11.1</ecNumber>
    </recommendedName>
</protein>
<dbReference type="Pfam" id="PF14380">
    <property type="entry name" value="WAK_assoc"/>
    <property type="match status" value="1"/>
</dbReference>
<dbReference type="GO" id="GO:0030247">
    <property type="term" value="F:polysaccharide binding"/>
    <property type="evidence" value="ECO:0007669"/>
    <property type="project" value="InterPro"/>
</dbReference>
<comment type="subcellular location">
    <subcellularLocation>
        <location evidence="1">Membrane</location>
        <topology evidence="1">Single-pass membrane protein</topology>
    </subcellularLocation>
</comment>
<feature type="domain" description="Wall-associated receptor kinase galacturonan-binding" evidence="8">
    <location>
        <begin position="34"/>
        <end position="98"/>
    </location>
</feature>
<evidence type="ECO:0000259" key="8">
    <source>
        <dbReference type="Pfam" id="PF13947"/>
    </source>
</evidence>
<dbReference type="InterPro" id="IPR032872">
    <property type="entry name" value="WAK_assoc_C"/>
</dbReference>
<dbReference type="EMBL" id="NKXS01007281">
    <property type="protein sequence ID" value="PIM99918.1"/>
    <property type="molecule type" value="Genomic_DNA"/>
</dbReference>
<evidence type="ECO:0000256" key="4">
    <source>
        <dbReference type="ARBA" id="ARBA00023180"/>
    </source>
</evidence>
<dbReference type="GO" id="GO:0004674">
    <property type="term" value="F:protein serine/threonine kinase activity"/>
    <property type="evidence" value="ECO:0007669"/>
    <property type="project" value="UniProtKB-EC"/>
</dbReference>
<keyword evidence="3 7" id="KW-0732">Signal</keyword>
<keyword evidence="4" id="KW-0325">Glycoprotein</keyword>
<feature type="chain" id="PRO_5013950261" description="non-specific serine/threonine protein kinase" evidence="7">
    <location>
        <begin position="24"/>
        <end position="266"/>
    </location>
</feature>
<comment type="catalytic activity">
    <reaction evidence="5">
        <text>L-threonyl-[protein] + ATP = O-phospho-L-threonyl-[protein] + ADP + H(+)</text>
        <dbReference type="Rhea" id="RHEA:46608"/>
        <dbReference type="Rhea" id="RHEA-COMP:11060"/>
        <dbReference type="Rhea" id="RHEA-COMP:11605"/>
        <dbReference type="ChEBI" id="CHEBI:15378"/>
        <dbReference type="ChEBI" id="CHEBI:30013"/>
        <dbReference type="ChEBI" id="CHEBI:30616"/>
        <dbReference type="ChEBI" id="CHEBI:61977"/>
        <dbReference type="ChEBI" id="CHEBI:456216"/>
        <dbReference type="EC" id="2.7.11.1"/>
    </reaction>
</comment>
<feature type="signal peptide" evidence="7">
    <location>
        <begin position="1"/>
        <end position="23"/>
    </location>
</feature>
<accession>A0A2G9G3L9</accession>
<evidence type="ECO:0000256" key="1">
    <source>
        <dbReference type="ARBA" id="ARBA00004167"/>
    </source>
</evidence>